<comment type="caution">
    <text evidence="2">The sequence shown here is derived from an EMBL/GenBank/DDBJ whole genome shotgun (WGS) entry which is preliminary data.</text>
</comment>
<dbReference type="OrthoDB" id="447686at2759"/>
<reference evidence="3" key="2">
    <citation type="submission" date="2024-04" db="EMBL/GenBank/DDBJ databases">
        <authorList>
            <person name="Chen Y."/>
            <person name="Shah S."/>
            <person name="Dougan E. K."/>
            <person name="Thang M."/>
            <person name="Chan C."/>
        </authorList>
    </citation>
    <scope>NUCLEOTIDE SEQUENCE [LARGE SCALE GENOMIC DNA]</scope>
</reference>
<dbReference type="EMBL" id="CAMXCT030001255">
    <property type="protein sequence ID" value="CAL4775635.1"/>
    <property type="molecule type" value="Genomic_DNA"/>
</dbReference>
<dbReference type="EMBL" id="CAMXCT010001255">
    <property type="protein sequence ID" value="CAI3988323.1"/>
    <property type="molecule type" value="Genomic_DNA"/>
</dbReference>
<keyword evidence="4" id="KW-1185">Reference proteome</keyword>
<accession>A0A9P1FTY6</accession>
<dbReference type="AlphaFoldDB" id="A0A9P1FTY6"/>
<evidence type="ECO:0000313" key="4">
    <source>
        <dbReference type="Proteomes" id="UP001152797"/>
    </source>
</evidence>
<feature type="compositionally biased region" description="Polar residues" evidence="1">
    <location>
        <begin position="405"/>
        <end position="430"/>
    </location>
</feature>
<gene>
    <name evidence="2" type="ORF">C1SCF055_LOCUS15515</name>
</gene>
<reference evidence="2" key="1">
    <citation type="submission" date="2022-10" db="EMBL/GenBank/DDBJ databases">
        <authorList>
            <person name="Chen Y."/>
            <person name="Dougan E. K."/>
            <person name="Chan C."/>
            <person name="Rhodes N."/>
            <person name="Thang M."/>
        </authorList>
    </citation>
    <scope>NUCLEOTIDE SEQUENCE</scope>
</reference>
<dbReference type="Proteomes" id="UP001152797">
    <property type="component" value="Unassembled WGS sequence"/>
</dbReference>
<feature type="compositionally biased region" description="Basic residues" evidence="1">
    <location>
        <begin position="350"/>
        <end position="369"/>
    </location>
</feature>
<evidence type="ECO:0000313" key="2">
    <source>
        <dbReference type="EMBL" id="CAI3988323.1"/>
    </source>
</evidence>
<feature type="region of interest" description="Disordered" evidence="1">
    <location>
        <begin position="330"/>
        <end position="430"/>
    </location>
</feature>
<protein>
    <submittedName>
        <fullName evidence="2">Uncharacterized protein</fullName>
    </submittedName>
</protein>
<proteinExistence type="predicted"/>
<name>A0A9P1FTY6_9DINO</name>
<dbReference type="EMBL" id="CAMXCT020001255">
    <property type="protein sequence ID" value="CAL1141698.1"/>
    <property type="molecule type" value="Genomic_DNA"/>
</dbReference>
<evidence type="ECO:0000313" key="3">
    <source>
        <dbReference type="EMBL" id="CAL1141698.1"/>
    </source>
</evidence>
<organism evidence="2">
    <name type="scientific">Cladocopium goreaui</name>
    <dbReference type="NCBI Taxonomy" id="2562237"/>
    <lineage>
        <taxon>Eukaryota</taxon>
        <taxon>Sar</taxon>
        <taxon>Alveolata</taxon>
        <taxon>Dinophyceae</taxon>
        <taxon>Suessiales</taxon>
        <taxon>Symbiodiniaceae</taxon>
        <taxon>Cladocopium</taxon>
    </lineage>
</organism>
<sequence>MPTICIASRSFQLPNIFQVGNLVPFLCGFAHTLGVHRMGNAVSLRDKPAKPGQRVIEIPTLKFTVKPQCQALQSGPCTLLDLQCVSQFGIKIVRISETERGRTISSKDYPDARASLKAGYEVWVLPHLAENVIIEDVNTVALRLLQSFDLIYTVEDDSVHVREGTRLSKFMRHFNLCNEDLKVDYLPGCTVTYIRPTAASICTRPFAEHVLLHLAKAYWMSNSQTAFACLLRRQGIVQEDRLVLQVLNMRNNFAISPIAVVHGGCGPRGLWEVPEKTSTILCPGDRLIFLPPAPLEENRFNERIASLNDETRSLTLRCAERSLDNANLFPGSAVKHGEPEVFPPSAKPKAQAKRKRPTRRGRGGSKRQGRGGSGGSDGVDADAAAADAADSGDHGDDDQQSQASNVTWHNQDNWSNLHPSLGMQGSNGSF</sequence>
<evidence type="ECO:0000256" key="1">
    <source>
        <dbReference type="SAM" id="MobiDB-lite"/>
    </source>
</evidence>